<feature type="compositionally biased region" description="Polar residues" evidence="3">
    <location>
        <begin position="21"/>
        <end position="30"/>
    </location>
</feature>
<dbReference type="InterPro" id="IPR002885">
    <property type="entry name" value="PPR_rpt"/>
</dbReference>
<evidence type="ECO:0000256" key="1">
    <source>
        <dbReference type="ARBA" id="ARBA00022737"/>
    </source>
</evidence>
<evidence type="ECO:0000256" key="3">
    <source>
        <dbReference type="SAM" id="MobiDB-lite"/>
    </source>
</evidence>
<proteinExistence type="predicted"/>
<feature type="region of interest" description="Disordered" evidence="3">
    <location>
        <begin position="1"/>
        <end position="74"/>
    </location>
</feature>
<dbReference type="AlphaFoldDB" id="A0A2U1KBI6"/>
<name>A0A2U1KBI6_ARTAN</name>
<keyword evidence="5" id="KW-1185">Reference proteome</keyword>
<evidence type="ECO:0000256" key="2">
    <source>
        <dbReference type="PROSITE-ProRule" id="PRU00708"/>
    </source>
</evidence>
<keyword evidence="1" id="KW-0677">Repeat</keyword>
<dbReference type="STRING" id="35608.A0A2U1KBI6"/>
<dbReference type="PROSITE" id="PS51375">
    <property type="entry name" value="PPR"/>
    <property type="match status" value="1"/>
</dbReference>
<feature type="compositionally biased region" description="Low complexity" evidence="3">
    <location>
        <begin position="1"/>
        <end position="20"/>
    </location>
</feature>
<dbReference type="Gene3D" id="1.25.40.10">
    <property type="entry name" value="Tetratricopeptide repeat domain"/>
    <property type="match status" value="1"/>
</dbReference>
<evidence type="ECO:0000313" key="5">
    <source>
        <dbReference type="Proteomes" id="UP000245207"/>
    </source>
</evidence>
<gene>
    <name evidence="4" type="ORF">CTI12_AA622110</name>
</gene>
<dbReference type="OrthoDB" id="185373at2759"/>
<evidence type="ECO:0000313" key="4">
    <source>
        <dbReference type="EMBL" id="PWA34130.1"/>
    </source>
</evidence>
<dbReference type="Pfam" id="PF01535">
    <property type="entry name" value="PPR"/>
    <property type="match status" value="1"/>
</dbReference>
<feature type="repeat" description="PPR" evidence="2">
    <location>
        <begin position="97"/>
        <end position="131"/>
    </location>
</feature>
<protein>
    <submittedName>
        <fullName evidence="4">Tetratricopeptide repeat (TPR)-like superfamily protein</fullName>
    </submittedName>
</protein>
<reference evidence="4 5" key="1">
    <citation type="journal article" date="2018" name="Mol. Plant">
        <title>The genome of Artemisia annua provides insight into the evolution of Asteraceae family and artemisinin biosynthesis.</title>
        <authorList>
            <person name="Shen Q."/>
            <person name="Zhang L."/>
            <person name="Liao Z."/>
            <person name="Wang S."/>
            <person name="Yan T."/>
            <person name="Shi P."/>
            <person name="Liu M."/>
            <person name="Fu X."/>
            <person name="Pan Q."/>
            <person name="Wang Y."/>
            <person name="Lv Z."/>
            <person name="Lu X."/>
            <person name="Zhang F."/>
            <person name="Jiang W."/>
            <person name="Ma Y."/>
            <person name="Chen M."/>
            <person name="Hao X."/>
            <person name="Li L."/>
            <person name="Tang Y."/>
            <person name="Lv G."/>
            <person name="Zhou Y."/>
            <person name="Sun X."/>
            <person name="Brodelius P.E."/>
            <person name="Rose J.K.C."/>
            <person name="Tang K."/>
        </authorList>
    </citation>
    <scope>NUCLEOTIDE SEQUENCE [LARGE SCALE GENOMIC DNA]</scope>
    <source>
        <strain evidence="5">cv. Huhao1</strain>
        <tissue evidence="4">Leaf</tissue>
    </source>
</reference>
<sequence length="169" mass="18678">MNPTDSSTTPSTKPPDSSKPLASSTTPSESSKARRDHQQNLAGIKNVTGITMNPTDSSTKPPDSSTNPCKNKNGRAGYFKQMEEIFQTLPTKKLQKDVVTWISCLGAYSRKKQYTRCLEIFEEMIIDGCYHDGGTARVLLSACSTTEQAKQVSLVLRTMHKDMKTDLQI</sequence>
<accession>A0A2U1KBI6</accession>
<dbReference type="InterPro" id="IPR011990">
    <property type="entry name" value="TPR-like_helical_dom_sf"/>
</dbReference>
<organism evidence="4 5">
    <name type="scientific">Artemisia annua</name>
    <name type="common">Sweet wormwood</name>
    <dbReference type="NCBI Taxonomy" id="35608"/>
    <lineage>
        <taxon>Eukaryota</taxon>
        <taxon>Viridiplantae</taxon>
        <taxon>Streptophyta</taxon>
        <taxon>Embryophyta</taxon>
        <taxon>Tracheophyta</taxon>
        <taxon>Spermatophyta</taxon>
        <taxon>Magnoliopsida</taxon>
        <taxon>eudicotyledons</taxon>
        <taxon>Gunneridae</taxon>
        <taxon>Pentapetalae</taxon>
        <taxon>asterids</taxon>
        <taxon>campanulids</taxon>
        <taxon>Asterales</taxon>
        <taxon>Asteraceae</taxon>
        <taxon>Asteroideae</taxon>
        <taxon>Anthemideae</taxon>
        <taxon>Artemisiinae</taxon>
        <taxon>Artemisia</taxon>
    </lineage>
</organism>
<dbReference type="Proteomes" id="UP000245207">
    <property type="component" value="Unassembled WGS sequence"/>
</dbReference>
<dbReference type="NCBIfam" id="TIGR00756">
    <property type="entry name" value="PPR"/>
    <property type="match status" value="1"/>
</dbReference>
<feature type="compositionally biased region" description="Low complexity" evidence="3">
    <location>
        <begin position="53"/>
        <end position="68"/>
    </location>
</feature>
<comment type="caution">
    <text evidence="4">The sequence shown here is derived from an EMBL/GenBank/DDBJ whole genome shotgun (WGS) entry which is preliminary data.</text>
</comment>
<dbReference type="EMBL" id="PKPP01023693">
    <property type="protein sequence ID" value="PWA34130.1"/>
    <property type="molecule type" value="Genomic_DNA"/>
</dbReference>